<evidence type="ECO:0000313" key="1">
    <source>
        <dbReference type="EMBL" id="WAJ30495.1"/>
    </source>
</evidence>
<proteinExistence type="predicted"/>
<accession>A0ACD4NUG5</accession>
<keyword evidence="2" id="KW-1185">Reference proteome</keyword>
<organism evidence="1 2">
    <name type="scientific">Antarcticirhabdus aurantiaca</name>
    <dbReference type="NCBI Taxonomy" id="2606717"/>
    <lineage>
        <taxon>Bacteria</taxon>
        <taxon>Pseudomonadati</taxon>
        <taxon>Pseudomonadota</taxon>
        <taxon>Alphaproteobacteria</taxon>
        <taxon>Hyphomicrobiales</taxon>
        <taxon>Aurantimonadaceae</taxon>
        <taxon>Antarcticirhabdus</taxon>
    </lineage>
</organism>
<evidence type="ECO:0000313" key="2">
    <source>
        <dbReference type="Proteomes" id="UP001163223"/>
    </source>
</evidence>
<name>A0ACD4NUG5_9HYPH</name>
<dbReference type="Proteomes" id="UP001163223">
    <property type="component" value="Chromosome"/>
</dbReference>
<gene>
    <name evidence="1" type="ORF">OXU80_09950</name>
</gene>
<protein>
    <submittedName>
        <fullName evidence="1">Uncharacterized protein</fullName>
    </submittedName>
</protein>
<sequence>MVDSIQRNSTIPVPAFQTESGAHDPLPMDAPKQLQRLEDTAKAAGAEAQKDRFEDYLNQGSVTTVAKDRDRGTVFDPAAEIAAASVYGQPSANKPL</sequence>
<dbReference type="EMBL" id="CP113520">
    <property type="protein sequence ID" value="WAJ30495.1"/>
    <property type="molecule type" value="Genomic_DNA"/>
</dbReference>
<reference evidence="1" key="1">
    <citation type="submission" date="2022-11" db="EMBL/GenBank/DDBJ databases">
        <title>beta-Carotene-producing bacterium, Jeongeuplla avenae sp. nov., alleviates the salt stress of Arabidopsis seedlings.</title>
        <authorList>
            <person name="Jiang L."/>
            <person name="Lee J."/>
        </authorList>
    </citation>
    <scope>NUCLEOTIDE SEQUENCE</scope>
    <source>
        <strain evidence="1">DY_R2A_6</strain>
    </source>
</reference>